<dbReference type="Gene3D" id="1.10.10.10">
    <property type="entry name" value="Winged helix-like DNA-binding domain superfamily/Winged helix DNA-binding domain"/>
    <property type="match status" value="1"/>
</dbReference>
<evidence type="ECO:0000256" key="1">
    <source>
        <dbReference type="ARBA" id="ARBA00023015"/>
    </source>
</evidence>
<dbReference type="PROSITE" id="PS51118">
    <property type="entry name" value="HTH_HXLR"/>
    <property type="match status" value="1"/>
</dbReference>
<keyword evidence="2" id="KW-0238">DNA-binding</keyword>
<dbReference type="GO" id="GO:0003677">
    <property type="term" value="F:DNA binding"/>
    <property type="evidence" value="ECO:0007669"/>
    <property type="project" value="UniProtKB-KW"/>
</dbReference>
<keyword evidence="1" id="KW-0805">Transcription regulation</keyword>
<name>A0A9Y2JU29_9PSEU</name>
<reference evidence="5 6" key="1">
    <citation type="submission" date="2023-06" db="EMBL/GenBank/DDBJ databases">
        <authorList>
            <person name="Oyuntsetseg B."/>
            <person name="Kim S.B."/>
        </authorList>
    </citation>
    <scope>NUCLEOTIDE SEQUENCE [LARGE SCALE GENOMIC DNA]</scope>
    <source>
        <strain evidence="5 6">4-36</strain>
    </source>
</reference>
<sequence>MTTPLPGRPVRGSTTGRPIMALLDLLGRRWTLRILWELRDGAKPTFRELQQRCDGVSSSVLATRLRELGEADLADHAGDGYALTEQGKSLFTTLVRLDAWAADWRPRQSS</sequence>
<accession>A0A9Y2JU29</accession>
<proteinExistence type="predicted"/>
<dbReference type="AlphaFoldDB" id="A0A9Y2JU29"/>
<evidence type="ECO:0000259" key="4">
    <source>
        <dbReference type="PROSITE" id="PS51118"/>
    </source>
</evidence>
<dbReference type="Proteomes" id="UP001239397">
    <property type="component" value="Chromosome"/>
</dbReference>
<dbReference type="InterPro" id="IPR036388">
    <property type="entry name" value="WH-like_DNA-bd_sf"/>
</dbReference>
<dbReference type="KEGG" id="amog:QRX60_08920"/>
<evidence type="ECO:0000256" key="2">
    <source>
        <dbReference type="ARBA" id="ARBA00023125"/>
    </source>
</evidence>
<evidence type="ECO:0000313" key="5">
    <source>
        <dbReference type="EMBL" id="WIY03955.1"/>
    </source>
</evidence>
<keyword evidence="3" id="KW-0804">Transcription</keyword>
<dbReference type="PANTHER" id="PTHR33204">
    <property type="entry name" value="TRANSCRIPTIONAL REGULATOR, MARR FAMILY"/>
    <property type="match status" value="1"/>
</dbReference>
<protein>
    <submittedName>
        <fullName evidence="5">Helix-turn-helix domain-containing protein</fullName>
    </submittedName>
</protein>
<keyword evidence="6" id="KW-1185">Reference proteome</keyword>
<evidence type="ECO:0000313" key="6">
    <source>
        <dbReference type="Proteomes" id="UP001239397"/>
    </source>
</evidence>
<dbReference type="SUPFAM" id="SSF46785">
    <property type="entry name" value="Winged helix' DNA-binding domain"/>
    <property type="match status" value="1"/>
</dbReference>
<feature type="domain" description="HTH hxlR-type" evidence="4">
    <location>
        <begin position="17"/>
        <end position="109"/>
    </location>
</feature>
<dbReference type="PANTHER" id="PTHR33204:SF37">
    <property type="entry name" value="HTH-TYPE TRANSCRIPTIONAL REGULATOR YODB"/>
    <property type="match status" value="1"/>
</dbReference>
<gene>
    <name evidence="5" type="ORF">QRX60_08920</name>
</gene>
<dbReference type="InterPro" id="IPR002577">
    <property type="entry name" value="HTH_HxlR"/>
</dbReference>
<organism evidence="5 6">
    <name type="scientific">Amycolatopsis mongoliensis</name>
    <dbReference type="NCBI Taxonomy" id="715475"/>
    <lineage>
        <taxon>Bacteria</taxon>
        <taxon>Bacillati</taxon>
        <taxon>Actinomycetota</taxon>
        <taxon>Actinomycetes</taxon>
        <taxon>Pseudonocardiales</taxon>
        <taxon>Pseudonocardiaceae</taxon>
        <taxon>Amycolatopsis</taxon>
    </lineage>
</organism>
<dbReference type="InterPro" id="IPR036390">
    <property type="entry name" value="WH_DNA-bd_sf"/>
</dbReference>
<dbReference type="EMBL" id="CP127295">
    <property type="protein sequence ID" value="WIY03955.1"/>
    <property type="molecule type" value="Genomic_DNA"/>
</dbReference>
<evidence type="ECO:0000256" key="3">
    <source>
        <dbReference type="ARBA" id="ARBA00023163"/>
    </source>
</evidence>
<dbReference type="Pfam" id="PF01638">
    <property type="entry name" value="HxlR"/>
    <property type="match status" value="1"/>
</dbReference>
<dbReference type="RefSeq" id="WP_286000299.1">
    <property type="nucleotide sequence ID" value="NZ_CP127295.1"/>
</dbReference>